<dbReference type="Gene3D" id="2.120.10.80">
    <property type="entry name" value="Kelch-type beta propeller"/>
    <property type="match status" value="2"/>
</dbReference>
<reference evidence="3" key="1">
    <citation type="submission" date="2018-08" db="EMBL/GenBank/DDBJ databases">
        <title>Thalassotalea euphylliae genome.</title>
        <authorList>
            <person name="Summers S."/>
            <person name="Rice S.A."/>
            <person name="Freckelton M.L."/>
            <person name="Nedved B.T."/>
            <person name="Hadfield M.G."/>
        </authorList>
    </citation>
    <scope>NUCLEOTIDE SEQUENCE [LARGE SCALE GENOMIC DNA]</scope>
    <source>
        <strain evidence="3">H3</strain>
    </source>
</reference>
<accession>A0A3E0U7L0</accession>
<evidence type="ECO:0000313" key="3">
    <source>
        <dbReference type="Proteomes" id="UP000256899"/>
    </source>
</evidence>
<dbReference type="InterPro" id="IPR015915">
    <property type="entry name" value="Kelch-typ_b-propeller"/>
</dbReference>
<name>A0A3E0U7L0_9GAMM</name>
<gene>
    <name evidence="2" type="ORF">DXX94_00275</name>
</gene>
<dbReference type="Proteomes" id="UP000256899">
    <property type="component" value="Unassembled WGS sequence"/>
</dbReference>
<dbReference type="AlphaFoldDB" id="A0A3E0U7L0"/>
<dbReference type="Pfam" id="PF24681">
    <property type="entry name" value="Kelch_KLHDC2_KLHL20_DRC7"/>
    <property type="match status" value="1"/>
</dbReference>
<proteinExistence type="predicted"/>
<dbReference type="SUPFAM" id="SSF117281">
    <property type="entry name" value="Kelch motif"/>
    <property type="match status" value="1"/>
</dbReference>
<dbReference type="EMBL" id="QUOT01000001">
    <property type="protein sequence ID" value="REL32547.1"/>
    <property type="molecule type" value="Genomic_DNA"/>
</dbReference>
<keyword evidence="3" id="KW-1185">Reference proteome</keyword>
<organism evidence="2 3">
    <name type="scientific">Thalassotalea euphylliae</name>
    <dbReference type="NCBI Taxonomy" id="1655234"/>
    <lineage>
        <taxon>Bacteria</taxon>
        <taxon>Pseudomonadati</taxon>
        <taxon>Pseudomonadota</taxon>
        <taxon>Gammaproteobacteria</taxon>
        <taxon>Alteromonadales</taxon>
        <taxon>Colwelliaceae</taxon>
        <taxon>Thalassotalea</taxon>
    </lineage>
</organism>
<comment type="caution">
    <text evidence="2">The sequence shown here is derived from an EMBL/GenBank/DDBJ whole genome shotgun (WGS) entry which is preliminary data.</text>
</comment>
<evidence type="ECO:0000256" key="1">
    <source>
        <dbReference type="SAM" id="SignalP"/>
    </source>
</evidence>
<feature type="chain" id="PRO_5017636892" evidence="1">
    <location>
        <begin position="33"/>
        <end position="366"/>
    </location>
</feature>
<feature type="signal peptide" evidence="1">
    <location>
        <begin position="1"/>
        <end position="32"/>
    </location>
</feature>
<sequence>MSTSLTFHPNCSSGIFSALALALGSLSFTASAANLPSLPEPIANNAVTKITAKGHDYFLSFNGLTSGKDYQAVTNKAFMLKVGDNNWQTIKPVPIETPVNGLVGRLASVATSINGKAYVFGGYTVAKDHSEVSVPDVYSFNPLSKSYRQLAPMPVPVDDSVALPYQDRYIYLVSGWHNDGNVNLVQVYDVKNDTWQQASPYPGRPVFGQAGAIANNQMIVCDGVRVDVHLEKRRSYAAEPACYLGKIGDKSPYKIDWRKVEHPTGTARYRMAAIGDDATNSAYFVGGSDNPYNYSGIGYNGVPSEPDSKVWQFKFSDKQWQLSNTKTATMDHRMLVKHQGQLLTVGGMLKGQEVTDKVIVQANLSK</sequence>
<keyword evidence="1" id="KW-0732">Signal</keyword>
<dbReference type="PANTHER" id="PTHR45632">
    <property type="entry name" value="LD33804P"/>
    <property type="match status" value="1"/>
</dbReference>
<protein>
    <submittedName>
        <fullName evidence="2">Galactose oxidase</fullName>
    </submittedName>
</protein>
<evidence type="ECO:0000313" key="2">
    <source>
        <dbReference type="EMBL" id="REL32547.1"/>
    </source>
</evidence>